<comment type="caution">
    <text evidence="2">The sequence shown here is derived from an EMBL/GenBank/DDBJ whole genome shotgun (WGS) entry which is preliminary data.</text>
</comment>
<dbReference type="Gene3D" id="2.60.40.10">
    <property type="entry name" value="Immunoglobulins"/>
    <property type="match status" value="1"/>
</dbReference>
<keyword evidence="3" id="KW-1185">Reference proteome</keyword>
<dbReference type="SUPFAM" id="SSF82171">
    <property type="entry name" value="DPP6 N-terminal domain-like"/>
    <property type="match status" value="1"/>
</dbReference>
<dbReference type="InterPro" id="IPR006644">
    <property type="entry name" value="Cadg"/>
</dbReference>
<dbReference type="InterPro" id="IPR011659">
    <property type="entry name" value="WD40"/>
</dbReference>
<name>A0ABW5KGK9_9SPHI</name>
<dbReference type="Gene3D" id="2.120.10.30">
    <property type="entry name" value="TolB, C-terminal domain"/>
    <property type="match status" value="1"/>
</dbReference>
<organism evidence="2 3">
    <name type="scientific">Sphingobacterium suaedae</name>
    <dbReference type="NCBI Taxonomy" id="1686402"/>
    <lineage>
        <taxon>Bacteria</taxon>
        <taxon>Pseudomonadati</taxon>
        <taxon>Bacteroidota</taxon>
        <taxon>Sphingobacteriia</taxon>
        <taxon>Sphingobacteriales</taxon>
        <taxon>Sphingobacteriaceae</taxon>
        <taxon>Sphingobacterium</taxon>
    </lineage>
</organism>
<dbReference type="InterPro" id="IPR011042">
    <property type="entry name" value="6-blade_b-propeller_TolB-like"/>
</dbReference>
<dbReference type="EMBL" id="JBHULR010000003">
    <property type="protein sequence ID" value="MFD2547248.1"/>
    <property type="molecule type" value="Genomic_DNA"/>
</dbReference>
<evidence type="ECO:0000313" key="3">
    <source>
        <dbReference type="Proteomes" id="UP001597545"/>
    </source>
</evidence>
<evidence type="ECO:0000313" key="2">
    <source>
        <dbReference type="EMBL" id="MFD2547248.1"/>
    </source>
</evidence>
<dbReference type="SUPFAM" id="SSF49313">
    <property type="entry name" value="Cadherin-like"/>
    <property type="match status" value="1"/>
</dbReference>
<evidence type="ECO:0000259" key="1">
    <source>
        <dbReference type="SMART" id="SM00736"/>
    </source>
</evidence>
<accession>A0ABW5KGK9</accession>
<dbReference type="InterPro" id="IPR013783">
    <property type="entry name" value="Ig-like_fold"/>
</dbReference>
<protein>
    <submittedName>
        <fullName evidence="2">Ig domain-containing protein</fullName>
    </submittedName>
</protein>
<dbReference type="InterPro" id="IPR015919">
    <property type="entry name" value="Cadherin-like_sf"/>
</dbReference>
<gene>
    <name evidence="2" type="ORF">ACFSR5_06255</name>
</gene>
<proteinExistence type="predicted"/>
<dbReference type="Proteomes" id="UP001597545">
    <property type="component" value="Unassembled WGS sequence"/>
</dbReference>
<dbReference type="Pfam" id="PF07676">
    <property type="entry name" value="PD40"/>
    <property type="match status" value="4"/>
</dbReference>
<dbReference type="SMART" id="SM00736">
    <property type="entry name" value="CADG"/>
    <property type="match status" value="1"/>
</dbReference>
<dbReference type="RefSeq" id="WP_380901818.1">
    <property type="nucleotide sequence ID" value="NZ_JBHUEG010000007.1"/>
</dbReference>
<reference evidence="3" key="1">
    <citation type="journal article" date="2019" name="Int. J. Syst. Evol. Microbiol.">
        <title>The Global Catalogue of Microorganisms (GCM) 10K type strain sequencing project: providing services to taxonomists for standard genome sequencing and annotation.</title>
        <authorList>
            <consortium name="The Broad Institute Genomics Platform"/>
            <consortium name="The Broad Institute Genome Sequencing Center for Infectious Disease"/>
            <person name="Wu L."/>
            <person name="Ma J."/>
        </authorList>
    </citation>
    <scope>NUCLEOTIDE SEQUENCE [LARGE SCALE GENOMIC DNA]</scope>
    <source>
        <strain evidence="3">KCTC 42662</strain>
    </source>
</reference>
<sequence length="392" mass="44656">MNKTILLLPLIIFLCNCSSPTGSENYFGQAYPDTIPVIFAPDIISQKGRIEHGISFAPNGKELAFGVLKQDDLSGEIWYSKREHQTWAKPLPFEPLKGRSVYLPYFSPDGTSLLFAQSKSGTDHVHTDLCIVRQKEGLWGAPTVLYDPISSESREANGSMTSDGTLYFSSNRNCIGKENCHTADLFYSRPINNHYQEVQIISELSSSNDEESIFISPDEEYLIFCSYTDEKTAVDLYISYRDIHKNWITPQRVHSTINSKEWERRPYVSSDNQFLFFTRMHIGADEITESDIYWVGTSKLFKPFVFHPIPDITAQVGKAFHVSLPTDSFKDMDDQELAYTIGKNKPDWLHFDSARMTLSGVPTKDGEFELIVTARDHASNRTDTRIRLTVKR</sequence>
<dbReference type="Pfam" id="PF05345">
    <property type="entry name" value="He_PIG"/>
    <property type="match status" value="1"/>
</dbReference>
<feature type="domain" description="Dystroglycan-type cadherin-like" evidence="1">
    <location>
        <begin position="304"/>
        <end position="385"/>
    </location>
</feature>